<comment type="similarity">
    <text evidence="2">Belongs to the BMP lipoprotein family.</text>
</comment>
<dbReference type="InterPro" id="IPR003760">
    <property type="entry name" value="PnrA-like"/>
</dbReference>
<keyword evidence="5" id="KW-0472">Membrane</keyword>
<dbReference type="RefSeq" id="WP_041964875.1">
    <property type="nucleotide sequence ID" value="NZ_BASE01000023.1"/>
</dbReference>
<dbReference type="SUPFAM" id="SSF53822">
    <property type="entry name" value="Periplasmic binding protein-like I"/>
    <property type="match status" value="1"/>
</dbReference>
<evidence type="ECO:0000256" key="2">
    <source>
        <dbReference type="ARBA" id="ARBA00008610"/>
    </source>
</evidence>
<dbReference type="Pfam" id="PF02608">
    <property type="entry name" value="Bmp"/>
    <property type="match status" value="1"/>
</dbReference>
<accession>A0A0A8WZB6</accession>
<gene>
    <name evidence="8" type="ORF">SAMD00020551_1123</name>
</gene>
<dbReference type="PROSITE" id="PS51257">
    <property type="entry name" value="PROKAR_LIPOPROTEIN"/>
    <property type="match status" value="1"/>
</dbReference>
<dbReference type="OrthoDB" id="9784230at2"/>
<reference evidence="8 9" key="1">
    <citation type="submission" date="2013-06" db="EMBL/GenBank/DDBJ databases">
        <title>Whole genome shotgun sequence of Bacillus selenatarsenatis SF-1.</title>
        <authorList>
            <person name="Kuroda M."/>
            <person name="Sei K."/>
            <person name="Yamashita M."/>
            <person name="Ike M."/>
        </authorList>
    </citation>
    <scope>NUCLEOTIDE SEQUENCE [LARGE SCALE GENOMIC DNA]</scope>
    <source>
        <strain evidence="8 9">SF-1</strain>
    </source>
</reference>
<dbReference type="GO" id="GO:0005886">
    <property type="term" value="C:plasma membrane"/>
    <property type="evidence" value="ECO:0007669"/>
    <property type="project" value="UniProtKB-SubCell"/>
</dbReference>
<organism evidence="8 9">
    <name type="scientific">Mesobacillus selenatarsenatis (strain DSM 18680 / JCM 14380 / FERM P-15431 / SF-1)</name>
    <dbReference type="NCBI Taxonomy" id="1321606"/>
    <lineage>
        <taxon>Bacteria</taxon>
        <taxon>Bacillati</taxon>
        <taxon>Bacillota</taxon>
        <taxon>Bacilli</taxon>
        <taxon>Bacillales</taxon>
        <taxon>Bacillaceae</taxon>
        <taxon>Mesobacillus</taxon>
    </lineage>
</organism>
<dbReference type="STRING" id="1321606.SAMD00020551_1123"/>
<comment type="subcellular location">
    <subcellularLocation>
        <location evidence="1">Cell membrane</location>
        <topology evidence="1">Lipid-anchor</topology>
    </subcellularLocation>
</comment>
<sequence>MKRIMNMLVILFLLLGTLAGCANSELKAKERVKIGIMLSDVGLGDQSFSDAAFAGLVKARDELDILFDYRELQTVGTYEKGFTELVEDGNDIVIGLGFMVLEDLEKVAKKNPKQQFILVDSVSELDNITSIIFKEEQGSFLAGAVAGMASKSNIVGFVGGADVPLIHKFKAGFEQGVKAVNPEAEVKVAYANDFGNAELGGKIASGMIDEGADVLYAAAGFTGVGVLKEAQSKKKFAIGVDSDQYFFAEKAIITSMLKNVDVALYETVKEFQAENKLKSKQIELGINEKGVGLAPIRVIKLTAEQEKSLEDLEAKLSSNELSIQLD</sequence>
<dbReference type="CDD" id="cd06354">
    <property type="entry name" value="PBP1_PrnA-like"/>
    <property type="match status" value="1"/>
</dbReference>
<evidence type="ECO:0000256" key="4">
    <source>
        <dbReference type="ARBA" id="ARBA00022729"/>
    </source>
</evidence>
<evidence type="ECO:0000313" key="9">
    <source>
        <dbReference type="Proteomes" id="UP000031014"/>
    </source>
</evidence>
<dbReference type="Proteomes" id="UP000031014">
    <property type="component" value="Unassembled WGS sequence"/>
</dbReference>
<protein>
    <submittedName>
        <fullName evidence="8">Basic membrane lipoprotein</fullName>
    </submittedName>
</protein>
<name>A0A0A8WZB6_MESS1</name>
<dbReference type="Gene3D" id="3.40.50.2300">
    <property type="match status" value="2"/>
</dbReference>
<dbReference type="AlphaFoldDB" id="A0A0A8WZB6"/>
<keyword evidence="3" id="KW-1003">Cell membrane</keyword>
<keyword evidence="6 8" id="KW-0449">Lipoprotein</keyword>
<proteinExistence type="inferred from homology"/>
<dbReference type="InterPro" id="IPR028082">
    <property type="entry name" value="Peripla_BP_I"/>
</dbReference>
<evidence type="ECO:0000256" key="6">
    <source>
        <dbReference type="ARBA" id="ARBA00023288"/>
    </source>
</evidence>
<dbReference type="PANTHER" id="PTHR34296">
    <property type="entry name" value="TRANSCRIPTIONAL ACTIVATOR PROTEIN MED"/>
    <property type="match status" value="1"/>
</dbReference>
<evidence type="ECO:0000259" key="7">
    <source>
        <dbReference type="Pfam" id="PF02608"/>
    </source>
</evidence>
<dbReference type="EMBL" id="BASE01000023">
    <property type="protein sequence ID" value="GAM12988.1"/>
    <property type="molecule type" value="Genomic_DNA"/>
</dbReference>
<evidence type="ECO:0000256" key="5">
    <source>
        <dbReference type="ARBA" id="ARBA00023136"/>
    </source>
</evidence>
<evidence type="ECO:0000256" key="1">
    <source>
        <dbReference type="ARBA" id="ARBA00004193"/>
    </source>
</evidence>
<dbReference type="PANTHER" id="PTHR34296:SF2">
    <property type="entry name" value="ABC TRANSPORTER GUANOSINE-BINDING PROTEIN NUPN"/>
    <property type="match status" value="1"/>
</dbReference>
<comment type="caution">
    <text evidence="8">The sequence shown here is derived from an EMBL/GenBank/DDBJ whole genome shotgun (WGS) entry which is preliminary data.</text>
</comment>
<evidence type="ECO:0000313" key="8">
    <source>
        <dbReference type="EMBL" id="GAM12988.1"/>
    </source>
</evidence>
<evidence type="ECO:0000256" key="3">
    <source>
        <dbReference type="ARBA" id="ARBA00022475"/>
    </source>
</evidence>
<keyword evidence="9" id="KW-1185">Reference proteome</keyword>
<dbReference type="InterPro" id="IPR050957">
    <property type="entry name" value="BMP_lipoprotein"/>
</dbReference>
<keyword evidence="4" id="KW-0732">Signal</keyword>
<feature type="domain" description="ABC transporter substrate-binding protein PnrA-like" evidence="7">
    <location>
        <begin position="37"/>
        <end position="316"/>
    </location>
</feature>